<name>A0ACB7ENW5_NIBAL</name>
<reference evidence="1" key="1">
    <citation type="submission" date="2020-04" db="EMBL/GenBank/DDBJ databases">
        <title>A chromosome-scale assembly and high-density genetic map of the yellow drum (Nibea albiflora) genome.</title>
        <authorList>
            <person name="Xu D."/>
            <person name="Zhang W."/>
            <person name="Chen R."/>
            <person name="Tan P."/>
            <person name="Wang L."/>
            <person name="Song H."/>
            <person name="Tian L."/>
            <person name="Zhu Q."/>
            <person name="Wang B."/>
        </authorList>
    </citation>
    <scope>NUCLEOTIDE SEQUENCE</scope>
    <source>
        <strain evidence="1">ZJHYS-2018</strain>
    </source>
</reference>
<dbReference type="EMBL" id="CM024792">
    <property type="protein sequence ID" value="KAG8003343.1"/>
    <property type="molecule type" value="Genomic_DNA"/>
</dbReference>
<sequence>KTKQIKNKENGASVVPEQELEKRAVSPGSAASMDMMAEEQRVKRTLTEEAKKRKGESERARSRRTRVNLGLTFSGCRELSSELSATWYQRWSEPELQWFDMQQAAACSVWQLTLRLSLIATRRAAMTSRPSFVCVMDEICRPRCFVV</sequence>
<feature type="non-terminal residue" evidence="1">
    <location>
        <position position="1"/>
    </location>
</feature>
<dbReference type="Proteomes" id="UP000805704">
    <property type="component" value="Chromosome 4"/>
</dbReference>
<accession>A0ACB7ENW5</accession>
<gene>
    <name evidence="1" type="ORF">GBF38_018427</name>
</gene>
<organism evidence="1 2">
    <name type="scientific">Nibea albiflora</name>
    <name type="common">Yellow drum</name>
    <name type="synonym">Corvina albiflora</name>
    <dbReference type="NCBI Taxonomy" id="240163"/>
    <lineage>
        <taxon>Eukaryota</taxon>
        <taxon>Metazoa</taxon>
        <taxon>Chordata</taxon>
        <taxon>Craniata</taxon>
        <taxon>Vertebrata</taxon>
        <taxon>Euteleostomi</taxon>
        <taxon>Actinopterygii</taxon>
        <taxon>Neopterygii</taxon>
        <taxon>Teleostei</taxon>
        <taxon>Neoteleostei</taxon>
        <taxon>Acanthomorphata</taxon>
        <taxon>Eupercaria</taxon>
        <taxon>Sciaenidae</taxon>
        <taxon>Nibea</taxon>
    </lineage>
</organism>
<protein>
    <submittedName>
        <fullName evidence="1">Uncharacterized protein</fullName>
    </submittedName>
</protein>
<evidence type="ECO:0000313" key="1">
    <source>
        <dbReference type="EMBL" id="KAG8003343.1"/>
    </source>
</evidence>
<evidence type="ECO:0000313" key="2">
    <source>
        <dbReference type="Proteomes" id="UP000805704"/>
    </source>
</evidence>
<proteinExistence type="predicted"/>
<comment type="caution">
    <text evidence="1">The sequence shown here is derived from an EMBL/GenBank/DDBJ whole genome shotgun (WGS) entry which is preliminary data.</text>
</comment>
<keyword evidence="2" id="KW-1185">Reference proteome</keyword>